<protein>
    <submittedName>
        <fullName evidence="2">Uncharacterized protein</fullName>
    </submittedName>
</protein>
<dbReference type="Proteomes" id="UP000823775">
    <property type="component" value="Unassembled WGS sequence"/>
</dbReference>
<feature type="non-terminal residue" evidence="2">
    <location>
        <position position="119"/>
    </location>
</feature>
<feature type="region of interest" description="Disordered" evidence="1">
    <location>
        <begin position="1"/>
        <end position="42"/>
    </location>
</feature>
<feature type="compositionally biased region" description="Basic and acidic residues" evidence="1">
    <location>
        <begin position="1"/>
        <end position="21"/>
    </location>
</feature>
<organism evidence="2 3">
    <name type="scientific">Datura stramonium</name>
    <name type="common">Jimsonweed</name>
    <name type="synonym">Common thornapple</name>
    <dbReference type="NCBI Taxonomy" id="4076"/>
    <lineage>
        <taxon>Eukaryota</taxon>
        <taxon>Viridiplantae</taxon>
        <taxon>Streptophyta</taxon>
        <taxon>Embryophyta</taxon>
        <taxon>Tracheophyta</taxon>
        <taxon>Spermatophyta</taxon>
        <taxon>Magnoliopsida</taxon>
        <taxon>eudicotyledons</taxon>
        <taxon>Gunneridae</taxon>
        <taxon>Pentapetalae</taxon>
        <taxon>asterids</taxon>
        <taxon>lamiids</taxon>
        <taxon>Solanales</taxon>
        <taxon>Solanaceae</taxon>
        <taxon>Solanoideae</taxon>
        <taxon>Datureae</taxon>
        <taxon>Datura</taxon>
    </lineage>
</organism>
<accession>A0ABS8Y828</accession>
<keyword evidence="3" id="KW-1185">Reference proteome</keyword>
<evidence type="ECO:0000313" key="3">
    <source>
        <dbReference type="Proteomes" id="UP000823775"/>
    </source>
</evidence>
<gene>
    <name evidence="2" type="ORF">HAX54_036652</name>
</gene>
<sequence length="119" mass="13798">MLWLAEERETKEKNGPARERSPVSPEKMNGEAAGSRADVRRRRERRRRLSLMVWQFSSQSWLENMVEDDGKRCFNGNILCMDDGEARKREKQRKMEERAGSFMADAAGCYGAAVVQHKF</sequence>
<evidence type="ECO:0000256" key="1">
    <source>
        <dbReference type="SAM" id="MobiDB-lite"/>
    </source>
</evidence>
<proteinExistence type="predicted"/>
<reference evidence="2 3" key="1">
    <citation type="journal article" date="2021" name="BMC Genomics">
        <title>Datura genome reveals duplications of psychoactive alkaloid biosynthetic genes and high mutation rate following tissue culture.</title>
        <authorList>
            <person name="Rajewski A."/>
            <person name="Carter-House D."/>
            <person name="Stajich J."/>
            <person name="Litt A."/>
        </authorList>
    </citation>
    <scope>NUCLEOTIDE SEQUENCE [LARGE SCALE GENOMIC DNA]</scope>
    <source>
        <strain evidence="2">AR-01</strain>
    </source>
</reference>
<comment type="caution">
    <text evidence="2">The sequence shown here is derived from an EMBL/GenBank/DDBJ whole genome shotgun (WGS) entry which is preliminary data.</text>
</comment>
<dbReference type="EMBL" id="JACEIK010048755">
    <property type="protein sequence ID" value="MCE5167089.1"/>
    <property type="molecule type" value="Genomic_DNA"/>
</dbReference>
<name>A0ABS8Y828_DATST</name>
<evidence type="ECO:0000313" key="2">
    <source>
        <dbReference type="EMBL" id="MCE5167089.1"/>
    </source>
</evidence>